<evidence type="ECO:0000256" key="1">
    <source>
        <dbReference type="SAM" id="MobiDB-lite"/>
    </source>
</evidence>
<organism evidence="3 4">
    <name type="scientific">Dermatophagoides pteronyssinus</name>
    <name type="common">European house dust mite</name>
    <dbReference type="NCBI Taxonomy" id="6956"/>
    <lineage>
        <taxon>Eukaryota</taxon>
        <taxon>Metazoa</taxon>
        <taxon>Ecdysozoa</taxon>
        <taxon>Arthropoda</taxon>
        <taxon>Chelicerata</taxon>
        <taxon>Arachnida</taxon>
        <taxon>Acari</taxon>
        <taxon>Acariformes</taxon>
        <taxon>Sarcoptiformes</taxon>
        <taxon>Astigmata</taxon>
        <taxon>Psoroptidia</taxon>
        <taxon>Analgoidea</taxon>
        <taxon>Pyroglyphidae</taxon>
        <taxon>Dermatophagoidinae</taxon>
        <taxon>Dermatophagoides</taxon>
    </lineage>
</organism>
<name>A0ABQ8JTL4_DERPT</name>
<keyword evidence="2" id="KW-0732">Signal</keyword>
<comment type="caution">
    <text evidence="3">The sequence shown here is derived from an EMBL/GenBank/DDBJ whole genome shotgun (WGS) entry which is preliminary data.</text>
</comment>
<sequence length="85" mass="9601">MNLIIIIIIRLIMINDDDDDDDDDDGNNDNGDDDIDIGDKIMTNDFMICKNITGRSIDSISSIDIHTNIKLLKKLYLTVSINRST</sequence>
<dbReference type="Proteomes" id="UP000887458">
    <property type="component" value="Unassembled WGS sequence"/>
</dbReference>
<evidence type="ECO:0000313" key="3">
    <source>
        <dbReference type="EMBL" id="KAH9425592.1"/>
    </source>
</evidence>
<feature type="region of interest" description="Disordered" evidence="1">
    <location>
        <begin position="16"/>
        <end position="37"/>
    </location>
</feature>
<feature type="signal peptide" evidence="2">
    <location>
        <begin position="1"/>
        <end position="19"/>
    </location>
</feature>
<keyword evidence="4" id="KW-1185">Reference proteome</keyword>
<reference evidence="3 4" key="1">
    <citation type="journal article" date="2018" name="J. Allergy Clin. Immunol.">
        <title>High-quality assembly of Dermatophagoides pteronyssinus genome and transcriptome reveals a wide range of novel allergens.</title>
        <authorList>
            <person name="Liu X.Y."/>
            <person name="Yang K.Y."/>
            <person name="Wang M.Q."/>
            <person name="Kwok J.S."/>
            <person name="Zeng X."/>
            <person name="Yang Z."/>
            <person name="Xiao X.J."/>
            <person name="Lau C.P."/>
            <person name="Li Y."/>
            <person name="Huang Z.M."/>
            <person name="Ba J.G."/>
            <person name="Yim A.K."/>
            <person name="Ouyang C.Y."/>
            <person name="Ngai S.M."/>
            <person name="Chan T.F."/>
            <person name="Leung E.L."/>
            <person name="Liu L."/>
            <person name="Liu Z.G."/>
            <person name="Tsui S.K."/>
        </authorList>
    </citation>
    <scope>NUCLEOTIDE SEQUENCE [LARGE SCALE GENOMIC DNA]</scope>
    <source>
        <strain evidence="3">Derp</strain>
    </source>
</reference>
<proteinExistence type="predicted"/>
<accession>A0ABQ8JTL4</accession>
<protein>
    <submittedName>
        <fullName evidence="3">Uncharacterized protein</fullName>
    </submittedName>
</protein>
<evidence type="ECO:0000256" key="2">
    <source>
        <dbReference type="SAM" id="SignalP"/>
    </source>
</evidence>
<dbReference type="EMBL" id="NJHN03000017">
    <property type="protein sequence ID" value="KAH9425592.1"/>
    <property type="molecule type" value="Genomic_DNA"/>
</dbReference>
<evidence type="ECO:0000313" key="4">
    <source>
        <dbReference type="Proteomes" id="UP000887458"/>
    </source>
</evidence>
<gene>
    <name evidence="3" type="ORF">DERP_004806</name>
</gene>
<reference evidence="3 4" key="2">
    <citation type="journal article" date="2022" name="Mol. Biol. Evol.">
        <title>Comparative Genomics Reveals Insights into the Divergent Evolution of Astigmatic Mites and Household Pest Adaptations.</title>
        <authorList>
            <person name="Xiong Q."/>
            <person name="Wan A.T."/>
            <person name="Liu X."/>
            <person name="Fung C.S."/>
            <person name="Xiao X."/>
            <person name="Malainual N."/>
            <person name="Hou J."/>
            <person name="Wang L."/>
            <person name="Wang M."/>
            <person name="Yang K.Y."/>
            <person name="Cui Y."/>
            <person name="Leung E.L."/>
            <person name="Nong W."/>
            <person name="Shin S.K."/>
            <person name="Au S.W."/>
            <person name="Jeong K.Y."/>
            <person name="Chew F.T."/>
            <person name="Hui J.H."/>
            <person name="Leung T.F."/>
            <person name="Tungtrongchitr A."/>
            <person name="Zhong N."/>
            <person name="Liu Z."/>
            <person name="Tsui S.K."/>
        </authorList>
    </citation>
    <scope>NUCLEOTIDE SEQUENCE [LARGE SCALE GENOMIC DNA]</scope>
    <source>
        <strain evidence="3">Derp</strain>
    </source>
</reference>
<feature type="compositionally biased region" description="Acidic residues" evidence="1">
    <location>
        <begin position="16"/>
        <end position="36"/>
    </location>
</feature>
<feature type="chain" id="PRO_5046538206" evidence="2">
    <location>
        <begin position="20"/>
        <end position="85"/>
    </location>
</feature>